<reference evidence="2 3" key="1">
    <citation type="submission" date="2012-01" db="EMBL/GenBank/DDBJ databases">
        <title>Complete sequence of chromosome of Clostridium pasteurianum BC1.</title>
        <authorList>
            <consortium name="US DOE Joint Genome Institute"/>
            <person name="Lucas S."/>
            <person name="Han J."/>
            <person name="Lapidus A."/>
            <person name="Cheng J.-F."/>
            <person name="Goodwin L."/>
            <person name="Pitluck S."/>
            <person name="Peters L."/>
            <person name="Mikhailova N."/>
            <person name="Teshima H."/>
            <person name="Detter J.C."/>
            <person name="Han C."/>
            <person name="Tapia R."/>
            <person name="Land M."/>
            <person name="Hauser L."/>
            <person name="Kyrpides N."/>
            <person name="Ivanova N."/>
            <person name="Pagani I."/>
            <person name="Dunn J."/>
            <person name="Taghavi S."/>
            <person name="Francis A."/>
            <person name="van der Lelie D."/>
            <person name="Woyke T."/>
        </authorList>
    </citation>
    <scope>NUCLEOTIDE SEQUENCE [LARGE SCALE GENOMIC DNA]</scope>
    <source>
        <strain evidence="2 3">BC1</strain>
    </source>
</reference>
<protein>
    <submittedName>
        <fullName evidence="2">Uncharacterized protein</fullName>
    </submittedName>
</protein>
<name>R4K3S3_CLOPA</name>
<dbReference type="STRING" id="86416.Clopa_0079"/>
<sequence length="34" mass="3906">MEKENKENLAYFWGLLSGMIFIGTLWIIAKSMGI</sequence>
<organism evidence="2 3">
    <name type="scientific">Clostridium pasteurianum BC1</name>
    <dbReference type="NCBI Taxonomy" id="86416"/>
    <lineage>
        <taxon>Bacteria</taxon>
        <taxon>Bacillati</taxon>
        <taxon>Bacillota</taxon>
        <taxon>Clostridia</taxon>
        <taxon>Eubacteriales</taxon>
        <taxon>Clostridiaceae</taxon>
        <taxon>Clostridium</taxon>
    </lineage>
</organism>
<keyword evidence="1" id="KW-0812">Transmembrane</keyword>
<dbReference type="HOGENOM" id="CLU_3373076_0_0_9"/>
<dbReference type="AlphaFoldDB" id="R4K3S3"/>
<proteinExistence type="predicted"/>
<keyword evidence="1" id="KW-0472">Membrane</keyword>
<dbReference type="KEGG" id="cpas:Clopa_0079"/>
<dbReference type="EMBL" id="CP003261">
    <property type="protein sequence ID" value="AGK95179.1"/>
    <property type="molecule type" value="Genomic_DNA"/>
</dbReference>
<gene>
    <name evidence="2" type="ORF">Clopa_0079</name>
</gene>
<feature type="transmembrane region" description="Helical" evidence="1">
    <location>
        <begin position="12"/>
        <end position="29"/>
    </location>
</feature>
<keyword evidence="1" id="KW-1133">Transmembrane helix</keyword>
<evidence type="ECO:0000313" key="2">
    <source>
        <dbReference type="EMBL" id="AGK95179.1"/>
    </source>
</evidence>
<evidence type="ECO:0000256" key="1">
    <source>
        <dbReference type="SAM" id="Phobius"/>
    </source>
</evidence>
<keyword evidence="3" id="KW-1185">Reference proteome</keyword>
<evidence type="ECO:0000313" key="3">
    <source>
        <dbReference type="Proteomes" id="UP000013523"/>
    </source>
</evidence>
<accession>R4K3S3</accession>
<dbReference type="Proteomes" id="UP000013523">
    <property type="component" value="Chromosome"/>
</dbReference>